<dbReference type="AlphaFoldDB" id="A0A1I1HD68"/>
<organism evidence="10 11">
    <name type="scientific">Ruminococcus albus</name>
    <dbReference type="NCBI Taxonomy" id="1264"/>
    <lineage>
        <taxon>Bacteria</taxon>
        <taxon>Bacillati</taxon>
        <taxon>Bacillota</taxon>
        <taxon>Clostridia</taxon>
        <taxon>Eubacteriales</taxon>
        <taxon>Oscillospiraceae</taxon>
        <taxon>Ruminococcus</taxon>
    </lineage>
</organism>
<dbReference type="GO" id="GO:0022857">
    <property type="term" value="F:transmembrane transporter activity"/>
    <property type="evidence" value="ECO:0007669"/>
    <property type="project" value="TreeGrafter"/>
</dbReference>
<name>A0A1I1HD68_RUMAL</name>
<protein>
    <submittedName>
        <fullName evidence="10">Putative ABC transport system permease protein</fullName>
    </submittedName>
</protein>
<comment type="subcellular location">
    <subcellularLocation>
        <location evidence="1">Cell membrane</location>
        <topology evidence="1">Multi-pass membrane protein</topology>
    </subcellularLocation>
</comment>
<feature type="transmembrane region" description="Helical" evidence="7">
    <location>
        <begin position="394"/>
        <end position="412"/>
    </location>
</feature>
<dbReference type="Proteomes" id="UP000182192">
    <property type="component" value="Unassembled WGS sequence"/>
</dbReference>
<feature type="domain" description="MacB-like periplasmic core" evidence="9">
    <location>
        <begin position="19"/>
        <end position="253"/>
    </location>
</feature>
<dbReference type="OrthoDB" id="9770036at2"/>
<keyword evidence="3 7" id="KW-0812">Transmembrane</keyword>
<dbReference type="PANTHER" id="PTHR30572:SF4">
    <property type="entry name" value="ABC TRANSPORTER PERMEASE YTRF"/>
    <property type="match status" value="1"/>
</dbReference>
<evidence type="ECO:0000256" key="3">
    <source>
        <dbReference type="ARBA" id="ARBA00022692"/>
    </source>
</evidence>
<evidence type="ECO:0000256" key="6">
    <source>
        <dbReference type="ARBA" id="ARBA00038076"/>
    </source>
</evidence>
<evidence type="ECO:0000259" key="9">
    <source>
        <dbReference type="Pfam" id="PF12704"/>
    </source>
</evidence>
<dbReference type="RefSeq" id="WP_074960769.1">
    <property type="nucleotide sequence ID" value="NZ_FOKQ01000009.1"/>
</dbReference>
<evidence type="ECO:0000256" key="4">
    <source>
        <dbReference type="ARBA" id="ARBA00022989"/>
    </source>
</evidence>
<keyword evidence="5 7" id="KW-0472">Membrane</keyword>
<evidence type="ECO:0000259" key="8">
    <source>
        <dbReference type="Pfam" id="PF02687"/>
    </source>
</evidence>
<evidence type="ECO:0000313" key="11">
    <source>
        <dbReference type="Proteomes" id="UP000182192"/>
    </source>
</evidence>
<dbReference type="EMBL" id="FOKQ01000009">
    <property type="protein sequence ID" value="SFC22099.1"/>
    <property type="molecule type" value="Genomic_DNA"/>
</dbReference>
<feature type="transmembrane region" description="Helical" evidence="7">
    <location>
        <begin position="350"/>
        <end position="374"/>
    </location>
</feature>
<dbReference type="PANTHER" id="PTHR30572">
    <property type="entry name" value="MEMBRANE COMPONENT OF TRANSPORTER-RELATED"/>
    <property type="match status" value="1"/>
</dbReference>
<dbReference type="eggNOG" id="COG0577">
    <property type="taxonomic scope" value="Bacteria"/>
</dbReference>
<evidence type="ECO:0000256" key="2">
    <source>
        <dbReference type="ARBA" id="ARBA00022475"/>
    </source>
</evidence>
<evidence type="ECO:0000313" key="10">
    <source>
        <dbReference type="EMBL" id="SFC22099.1"/>
    </source>
</evidence>
<feature type="domain" description="ABC3 transporter permease C-terminal" evidence="8">
    <location>
        <begin position="310"/>
        <end position="422"/>
    </location>
</feature>
<proteinExistence type="inferred from homology"/>
<dbReference type="Pfam" id="PF02687">
    <property type="entry name" value="FtsX"/>
    <property type="match status" value="1"/>
</dbReference>
<dbReference type="InterPro" id="IPR025857">
    <property type="entry name" value="MacB_PCD"/>
</dbReference>
<comment type="similarity">
    <text evidence="6">Belongs to the ABC-4 integral membrane protein family.</text>
</comment>
<keyword evidence="4 7" id="KW-1133">Transmembrane helix</keyword>
<dbReference type="InterPro" id="IPR050250">
    <property type="entry name" value="Macrolide_Exporter_MacB"/>
</dbReference>
<dbReference type="GO" id="GO:0005886">
    <property type="term" value="C:plasma membrane"/>
    <property type="evidence" value="ECO:0007669"/>
    <property type="project" value="UniProtKB-SubCell"/>
</dbReference>
<evidence type="ECO:0000256" key="1">
    <source>
        <dbReference type="ARBA" id="ARBA00004651"/>
    </source>
</evidence>
<sequence length="429" mass="46830">MIENVRLSLQGILSHKIRSFLTMLGIIIGIAAIIAIVSTIEGTNEQIKNNLIGAGNNTVKITLMQGDAEADFTWSGVPDNIRVVSEDSKKRILDLKEVESCTLYRSRDYVENMFYLNQKIESAIVNGIDSDYFSTMGYEIAEGMGFTEKQYTDFSKVAIIDTNMQRGLFEGENPIGKILDINGEPFRIIGVACKRTGFEPVINSVEDYFTYNSSSSGLIFIPTNDWSIIFRYDEPQNCVVRAKDTDSMTGAGKKTADILNENIRKQSGGSEQQSAEGIANNLEYKSESLLEQAKKLQDLSKSTNQMLIWIAGISLLVGGIGVMNIMLVSVTERTREIGLKKALGARKKRILAQFLTEASVLTTIGGILGVLIGIGLSKVIANIAEVPVSISTPAIVVSVAFSMVVGIVFGLIPSIKAANLNPIDALRYE</sequence>
<evidence type="ECO:0000256" key="7">
    <source>
        <dbReference type="SAM" id="Phobius"/>
    </source>
</evidence>
<feature type="transmembrane region" description="Helical" evidence="7">
    <location>
        <begin position="20"/>
        <end position="40"/>
    </location>
</feature>
<keyword evidence="2" id="KW-1003">Cell membrane</keyword>
<reference evidence="10 11" key="1">
    <citation type="submission" date="2016-10" db="EMBL/GenBank/DDBJ databases">
        <authorList>
            <person name="de Groot N.N."/>
        </authorList>
    </citation>
    <scope>NUCLEOTIDE SEQUENCE [LARGE SCALE GENOMIC DNA]</scope>
    <source>
        <strain evidence="10 11">AR67</strain>
    </source>
</reference>
<feature type="transmembrane region" description="Helical" evidence="7">
    <location>
        <begin position="306"/>
        <end position="330"/>
    </location>
</feature>
<gene>
    <name evidence="10" type="ORF">SAMN02910406_01340</name>
</gene>
<accession>A0A1I1HD68</accession>
<dbReference type="InterPro" id="IPR003838">
    <property type="entry name" value="ABC3_permease_C"/>
</dbReference>
<dbReference type="Pfam" id="PF12704">
    <property type="entry name" value="MacB_PCD"/>
    <property type="match status" value="1"/>
</dbReference>
<evidence type="ECO:0000256" key="5">
    <source>
        <dbReference type="ARBA" id="ARBA00023136"/>
    </source>
</evidence>